<gene>
    <name evidence="2" type="ORF">E4U43_002871</name>
</gene>
<dbReference type="EMBL" id="SRPW01002057">
    <property type="protein sequence ID" value="KAG5996314.1"/>
    <property type="molecule type" value="Genomic_DNA"/>
</dbReference>
<reference evidence="2" key="1">
    <citation type="journal article" date="2020" name="bioRxiv">
        <title>Whole genome comparisons of ergot fungi reveals the divergence and evolution of species within the genus Claviceps are the result of varying mechanisms driving genome evolution and host range expansion.</title>
        <authorList>
            <person name="Wyka S.A."/>
            <person name="Mondo S.J."/>
            <person name="Liu M."/>
            <person name="Dettman J."/>
            <person name="Nalam V."/>
            <person name="Broders K.D."/>
        </authorList>
    </citation>
    <scope>NUCLEOTIDE SEQUENCE</scope>
    <source>
        <strain evidence="2">CCC 602</strain>
    </source>
</reference>
<name>A0A9P7SVT5_9HYPO</name>
<dbReference type="OrthoDB" id="5244857at2759"/>
<feature type="compositionally biased region" description="Basic and acidic residues" evidence="1">
    <location>
        <begin position="230"/>
        <end position="286"/>
    </location>
</feature>
<evidence type="ECO:0000256" key="1">
    <source>
        <dbReference type="SAM" id="MobiDB-lite"/>
    </source>
</evidence>
<keyword evidence="3" id="KW-1185">Reference proteome</keyword>
<comment type="caution">
    <text evidence="2">The sequence shown here is derived from an EMBL/GenBank/DDBJ whole genome shotgun (WGS) entry which is preliminary data.</text>
</comment>
<protein>
    <submittedName>
        <fullName evidence="2">Uncharacterized protein</fullName>
    </submittedName>
</protein>
<dbReference type="Proteomes" id="UP000748025">
    <property type="component" value="Unassembled WGS sequence"/>
</dbReference>
<feature type="compositionally biased region" description="Low complexity" evidence="1">
    <location>
        <begin position="196"/>
        <end position="212"/>
    </location>
</feature>
<feature type="region of interest" description="Disordered" evidence="1">
    <location>
        <begin position="188"/>
        <end position="312"/>
    </location>
</feature>
<accession>A0A9P7SVT5</accession>
<feature type="compositionally biased region" description="Pro residues" evidence="1">
    <location>
        <begin position="111"/>
        <end position="121"/>
    </location>
</feature>
<evidence type="ECO:0000313" key="3">
    <source>
        <dbReference type="Proteomes" id="UP000748025"/>
    </source>
</evidence>
<feature type="region of interest" description="Disordered" evidence="1">
    <location>
        <begin position="36"/>
        <end position="150"/>
    </location>
</feature>
<feature type="region of interest" description="Disordered" evidence="1">
    <location>
        <begin position="366"/>
        <end position="401"/>
    </location>
</feature>
<organism evidence="2 3">
    <name type="scientific">Claviceps pusilla</name>
    <dbReference type="NCBI Taxonomy" id="123648"/>
    <lineage>
        <taxon>Eukaryota</taxon>
        <taxon>Fungi</taxon>
        <taxon>Dikarya</taxon>
        <taxon>Ascomycota</taxon>
        <taxon>Pezizomycotina</taxon>
        <taxon>Sordariomycetes</taxon>
        <taxon>Hypocreomycetidae</taxon>
        <taxon>Hypocreales</taxon>
        <taxon>Clavicipitaceae</taxon>
        <taxon>Claviceps</taxon>
    </lineage>
</organism>
<evidence type="ECO:0000313" key="2">
    <source>
        <dbReference type="EMBL" id="KAG5996314.1"/>
    </source>
</evidence>
<feature type="region of interest" description="Disordered" evidence="1">
    <location>
        <begin position="451"/>
        <end position="563"/>
    </location>
</feature>
<sequence length="697" mass="76576">MPIDPPDARSPTPVVLLLLLHRQIPDAMQKLSAVHLSSSDTNRVLHLPRRGHKATTSSDGDGLSNRGDAKGANRANGVNGLASRPRSWLPSMKHQRPESPATTPRDGAAPSPAPSPAPLPGPRALTPFRRPEGRFKSHSASPLTDRSTRDREWVDSVRILIKETEEAFQAVRDVLEFNVKDDAVRKASKMRKTGKSRPAAVLVAPPASSVSEASREGTCLAVLDKPLPADPEHKGEEAKREEDKKENEGGRKKEKEKEKEKDKKKEKDKDKEQNKEETKKAQEQKRHPPARPKAKKTRKEFPNKASSSMFRSLSKIKTPTRWIDHILTSARLKRIEADEMITREQIRQFCEGRRLRAQLLECAEAQGTDDGQGRQSSSSDSAGSEFSRTSRGSSSTALSSDHTSLCSATVVVVMDPMDHAVVQRDFSVPQQGMGMGLGMGAGGDGVLWLEQQQQQQQKQKTSAEYPDPPPRNPERSNKRSHRLPTIPEAESDAADGRAEDEHVARSSRRDNRPGGPFSKTRVEKSPPATAAQENDTTASVRKPASTKEGSRAASPQAWDGYDDKTEAEAALYDPDDDGMAEDMADWFQTFGFESHGQLIHVDDQEHDVAGSAAQSAASTVPSDSARVRDHVQRDANASSTDHSLTARPDAPIGAPIRFLTTQGPPRVWTPRAQTPVFYNVRDSAKWHKLAAARTTRV</sequence>
<feature type="compositionally biased region" description="Low complexity" evidence="1">
    <location>
        <begin position="451"/>
        <end position="460"/>
    </location>
</feature>
<feature type="compositionally biased region" description="Basic residues" evidence="1">
    <location>
        <begin position="287"/>
        <end position="298"/>
    </location>
</feature>
<dbReference type="AlphaFoldDB" id="A0A9P7SVT5"/>
<proteinExistence type="predicted"/>
<feature type="compositionally biased region" description="Basic and acidic residues" evidence="1">
    <location>
        <begin position="494"/>
        <end position="512"/>
    </location>
</feature>